<evidence type="ECO:0000313" key="3">
    <source>
        <dbReference type="EMBL" id="KAL3862957.1"/>
    </source>
</evidence>
<comment type="caution">
    <text evidence="2">The sequence shown here is derived from an EMBL/GenBank/DDBJ whole genome shotgun (WGS) entry which is preliminary data.</text>
</comment>
<reference evidence="2 5" key="1">
    <citation type="submission" date="2024-11" db="EMBL/GenBank/DDBJ databases">
        <title>Chromosome-level genome assembly of the freshwater bivalve Anodonta woodiana.</title>
        <authorList>
            <person name="Chen X."/>
        </authorList>
    </citation>
    <scope>NUCLEOTIDE SEQUENCE [LARGE SCALE GENOMIC DNA]</scope>
    <source>
        <strain evidence="2">MN2024</strain>
        <tissue evidence="2">Gills</tissue>
    </source>
</reference>
<dbReference type="EMBL" id="JBJQND010000010">
    <property type="protein sequence ID" value="KAL3862962.1"/>
    <property type="molecule type" value="Genomic_DNA"/>
</dbReference>
<evidence type="ECO:0000313" key="4">
    <source>
        <dbReference type="EMBL" id="KAL3862962.1"/>
    </source>
</evidence>
<evidence type="ECO:0000313" key="5">
    <source>
        <dbReference type="Proteomes" id="UP001634394"/>
    </source>
</evidence>
<keyword evidence="5" id="KW-1185">Reference proteome</keyword>
<gene>
    <name evidence="2" type="ORF">ACJMK2_004719</name>
    <name evidence="3" type="ORF">ACJMK2_004740</name>
    <name evidence="4" type="ORF">ACJMK2_004745</name>
</gene>
<sequence length="218" mass="23651">MNAINVIRDAVILSNSSIFIPISIDNNNLRSQATETIRMESKKDTCIPALPSLQRARINSGIQPREVPLALPTHIFDSPIKSSSSYDKPMETICEESKDVKSTPASPSPPRARINSGIEQSKALSAVTKESLNESAPIIDNDVISVGQVSLLPQLNLKQVISPKRLSGKRKIVSDITSNSPVKKFKAISTPIDGTAASKKGKKISFDSNMSTDFYRSS</sequence>
<dbReference type="AlphaFoldDB" id="A0ABD3VNL7"/>
<dbReference type="EMBL" id="JBJQND010000010">
    <property type="protein sequence ID" value="KAL3862936.1"/>
    <property type="molecule type" value="Genomic_DNA"/>
</dbReference>
<dbReference type="EMBL" id="JBJQND010000010">
    <property type="protein sequence ID" value="KAL3862957.1"/>
    <property type="molecule type" value="Genomic_DNA"/>
</dbReference>
<evidence type="ECO:0000256" key="1">
    <source>
        <dbReference type="SAM" id="MobiDB-lite"/>
    </source>
</evidence>
<name>A0ABD3VNL7_SINWO</name>
<dbReference type="Proteomes" id="UP001634394">
    <property type="component" value="Unassembled WGS sequence"/>
</dbReference>
<accession>A0ABD3VNL7</accession>
<organism evidence="2 5">
    <name type="scientific">Sinanodonta woodiana</name>
    <name type="common">Chinese pond mussel</name>
    <name type="synonym">Anodonta woodiana</name>
    <dbReference type="NCBI Taxonomy" id="1069815"/>
    <lineage>
        <taxon>Eukaryota</taxon>
        <taxon>Metazoa</taxon>
        <taxon>Spiralia</taxon>
        <taxon>Lophotrochozoa</taxon>
        <taxon>Mollusca</taxon>
        <taxon>Bivalvia</taxon>
        <taxon>Autobranchia</taxon>
        <taxon>Heteroconchia</taxon>
        <taxon>Palaeoheterodonta</taxon>
        <taxon>Unionida</taxon>
        <taxon>Unionoidea</taxon>
        <taxon>Unionidae</taxon>
        <taxon>Unioninae</taxon>
        <taxon>Sinanodonta</taxon>
    </lineage>
</organism>
<feature type="region of interest" description="Disordered" evidence="1">
    <location>
        <begin position="95"/>
        <end position="117"/>
    </location>
</feature>
<proteinExistence type="predicted"/>
<protein>
    <submittedName>
        <fullName evidence="2">Uncharacterized protein</fullName>
    </submittedName>
</protein>
<evidence type="ECO:0000313" key="2">
    <source>
        <dbReference type="EMBL" id="KAL3862936.1"/>
    </source>
</evidence>